<dbReference type="RefSeq" id="WP_219534337.1">
    <property type="nucleotide sequence ID" value="NZ_JAHKRM010000021.1"/>
</dbReference>
<proteinExistence type="predicted"/>
<protein>
    <recommendedName>
        <fullName evidence="4">JAB domain-containing protein</fullName>
    </recommendedName>
</protein>
<feature type="compositionally biased region" description="Basic and acidic residues" evidence="1">
    <location>
        <begin position="267"/>
        <end position="281"/>
    </location>
</feature>
<gene>
    <name evidence="2" type="ORF">ACFSJ0_36545</name>
</gene>
<accession>A0ABW4GIK8</accession>
<feature type="compositionally biased region" description="Basic and acidic residues" evidence="1">
    <location>
        <begin position="239"/>
        <end position="257"/>
    </location>
</feature>
<keyword evidence="3" id="KW-1185">Reference proteome</keyword>
<reference evidence="3" key="1">
    <citation type="journal article" date="2019" name="Int. J. Syst. Evol. Microbiol.">
        <title>The Global Catalogue of Microorganisms (GCM) 10K type strain sequencing project: providing services to taxonomists for standard genome sequencing and annotation.</title>
        <authorList>
            <consortium name="The Broad Institute Genomics Platform"/>
            <consortium name="The Broad Institute Genome Sequencing Center for Infectious Disease"/>
            <person name="Wu L."/>
            <person name="Ma J."/>
        </authorList>
    </citation>
    <scope>NUCLEOTIDE SEQUENCE [LARGE SCALE GENOMIC DNA]</scope>
    <source>
        <strain evidence="3">CGMCC 1.15399</strain>
    </source>
</reference>
<evidence type="ECO:0000256" key="1">
    <source>
        <dbReference type="SAM" id="MobiDB-lite"/>
    </source>
</evidence>
<evidence type="ECO:0000313" key="3">
    <source>
        <dbReference type="Proteomes" id="UP001597097"/>
    </source>
</evidence>
<dbReference type="EMBL" id="JBHUCM010000032">
    <property type="protein sequence ID" value="MFD1542612.1"/>
    <property type="molecule type" value="Genomic_DNA"/>
</dbReference>
<dbReference type="Proteomes" id="UP001597097">
    <property type="component" value="Unassembled WGS sequence"/>
</dbReference>
<sequence length="410" mass="45381">MSEHFVVRIYESELAVITDETVDHHELETGGSLFGLFGHGGGPTVFLATRPAGEVLKRQASLELDPQVTRALEQVAWDGFGVQCIGMWHSHHWIGLMEPSSGDRERTRRYAQKYHRPQYTEILANFVSQEPPNSRRGLGRPGTDYRVQLTPFFYLDARNLTRAETFFHVLPGESPLRGTLARLVGGLVDRPGLSTAMRPAPRLPQDSYRLAGSAASAVSGWRRFVSGVRPDSGDVGEVADDHRADDSLETSHVKPATEEPAGSSAVSEKRPDDPERPRDATDLSAAPAKPPQPSLSSGGRSTFLPIPDLPDFVTQYIEPAVQPLAGHYDVEVKVIHADRIAVIVRIPGRATRLLLFAAWDGERAVTADCRVAVVRGKSQEVVEWRARQWADLYDLRVPLKWGVLLLEKLR</sequence>
<name>A0ABW4GIK8_9ACTN</name>
<organism evidence="2 3">
    <name type="scientific">Nonomuraea guangzhouensis</name>
    <dbReference type="NCBI Taxonomy" id="1291555"/>
    <lineage>
        <taxon>Bacteria</taxon>
        <taxon>Bacillati</taxon>
        <taxon>Actinomycetota</taxon>
        <taxon>Actinomycetes</taxon>
        <taxon>Streptosporangiales</taxon>
        <taxon>Streptosporangiaceae</taxon>
        <taxon>Nonomuraea</taxon>
    </lineage>
</organism>
<comment type="caution">
    <text evidence="2">The sequence shown here is derived from an EMBL/GenBank/DDBJ whole genome shotgun (WGS) entry which is preliminary data.</text>
</comment>
<evidence type="ECO:0000313" key="2">
    <source>
        <dbReference type="EMBL" id="MFD1542612.1"/>
    </source>
</evidence>
<evidence type="ECO:0008006" key="4">
    <source>
        <dbReference type="Google" id="ProtNLM"/>
    </source>
</evidence>
<feature type="region of interest" description="Disordered" evidence="1">
    <location>
        <begin position="229"/>
        <end position="301"/>
    </location>
</feature>